<reference evidence="4 5" key="2">
    <citation type="journal article" date="2014" name="FEMS Microbiol. Lett.">
        <title>Draft genomic DNA sequence of the facultatively methylotrophic bacterium Acidomonas methanolica type strain MB58.</title>
        <authorList>
            <person name="Higashiura N."/>
            <person name="Hadano H."/>
            <person name="Hirakawa H."/>
            <person name="Matsutani M."/>
            <person name="Takabe S."/>
            <person name="Matsushita K."/>
            <person name="Azuma Y."/>
        </authorList>
    </citation>
    <scope>NUCLEOTIDE SEQUENCE [LARGE SCALE GENOMIC DNA]</scope>
    <source>
        <strain evidence="4 5">MB58</strain>
    </source>
</reference>
<dbReference type="PANTHER" id="PTHR43022">
    <property type="entry name" value="PROTEIN SMF"/>
    <property type="match status" value="1"/>
</dbReference>
<name>A0A023D2S0_ACIMT</name>
<dbReference type="OrthoDB" id="9785707at2"/>
<dbReference type="Gene3D" id="3.40.50.450">
    <property type="match status" value="1"/>
</dbReference>
<dbReference type="InterPro" id="IPR003488">
    <property type="entry name" value="DprA"/>
</dbReference>
<accession>A0A023D2S0</accession>
<dbReference type="EMBL" id="BAND01000023">
    <property type="protein sequence ID" value="GAJ28437.1"/>
    <property type="molecule type" value="Genomic_DNA"/>
</dbReference>
<evidence type="ECO:0000313" key="5">
    <source>
        <dbReference type="Proteomes" id="UP000019760"/>
    </source>
</evidence>
<dbReference type="Pfam" id="PF17782">
    <property type="entry name" value="WHD_DprA"/>
    <property type="match status" value="1"/>
</dbReference>
<dbReference type="Pfam" id="PF21102">
    <property type="entry name" value="DprA_N"/>
    <property type="match status" value="1"/>
</dbReference>
<evidence type="ECO:0000259" key="3">
    <source>
        <dbReference type="Pfam" id="PF17782"/>
    </source>
</evidence>
<feature type="domain" description="Smf/DprA SLOG" evidence="2">
    <location>
        <begin position="77"/>
        <end position="284"/>
    </location>
</feature>
<dbReference type="Proteomes" id="UP000019760">
    <property type="component" value="Unassembled WGS sequence"/>
</dbReference>
<dbReference type="InterPro" id="IPR041614">
    <property type="entry name" value="DprA_WH"/>
</dbReference>
<evidence type="ECO:0000256" key="1">
    <source>
        <dbReference type="ARBA" id="ARBA00006525"/>
    </source>
</evidence>
<feature type="domain" description="DprA winged helix" evidence="3">
    <location>
        <begin position="322"/>
        <end position="367"/>
    </location>
</feature>
<dbReference type="RefSeq" id="WP_042057026.1">
    <property type="nucleotide sequence ID" value="NZ_BAND01000023.1"/>
</dbReference>
<proteinExistence type="inferred from homology"/>
<dbReference type="AlphaFoldDB" id="A0A023D2S0"/>
<evidence type="ECO:0000259" key="2">
    <source>
        <dbReference type="Pfam" id="PF02481"/>
    </source>
</evidence>
<reference evidence="5" key="1">
    <citation type="journal article" date="2014" name="FEMS Microbiol. Lett.">
        <title>Draft Genomic DNA Sequence of the Facultatively Methylotrophic Bacterium Acidomonas methanolica type strain MB58.</title>
        <authorList>
            <person name="Higashiura N."/>
            <person name="Hadano H."/>
            <person name="Hirakawa H."/>
            <person name="Matsutani M."/>
            <person name="Takabe S."/>
            <person name="Matsushita K."/>
            <person name="Azuma Y."/>
        </authorList>
    </citation>
    <scope>NUCLEOTIDE SEQUENCE [LARGE SCALE GENOMIC DNA]</scope>
    <source>
        <strain evidence="5">MB58</strain>
    </source>
</reference>
<comment type="similarity">
    <text evidence="1">Belongs to the DprA/Smf family.</text>
</comment>
<comment type="caution">
    <text evidence="4">The sequence shown here is derived from an EMBL/GenBank/DDBJ whole genome shotgun (WGS) entry which is preliminary data.</text>
</comment>
<dbReference type="GO" id="GO:0009294">
    <property type="term" value="P:DNA-mediated transformation"/>
    <property type="evidence" value="ECO:0007669"/>
    <property type="project" value="InterPro"/>
</dbReference>
<protein>
    <submittedName>
        <fullName evidence="4">DNA processing chain A</fullName>
    </submittedName>
</protein>
<dbReference type="InterPro" id="IPR036388">
    <property type="entry name" value="WH-like_DNA-bd_sf"/>
</dbReference>
<evidence type="ECO:0000313" key="4">
    <source>
        <dbReference type="EMBL" id="GAJ28437.1"/>
    </source>
</evidence>
<dbReference type="PANTHER" id="PTHR43022:SF1">
    <property type="entry name" value="PROTEIN SMF"/>
    <property type="match status" value="1"/>
</dbReference>
<gene>
    <name evidence="4" type="ORF">Amme_023_030</name>
</gene>
<sequence length="391" mass="40442">MTATPSDRFDMIRLARSEGIGPINFPRFLACYGSAAAAIEAIPERMRRAGRDGPSHIPSRAEIEDEIAGTERLGGRMLVLGDADYPLLLAHIVDPPPVLSVLGDVALASRRGVAIVGARHPSAAGLSLAESLGRECAAAGLCVMSGLALGIDAAAHRGAIETGATVAAIGGGADSIYPAQNRDLQALIAARGCIVTEAPLGTVPTARHFPRRNRLIAGMTLGTLIIEAAERSGTLITARLALEYGRDLFAVPGSPLDARSRGGNRLLRDGAILTETAEDILAELPESLPPAFVPPWVRPEGFAEAKSAWNGAGRLGAHAVATVRSLLSPVPVPVDAIVSRCQFSVSAVMAALSELELGGHAAFVPGGRVMARADGRNSPVTGTPQGIPEET</sequence>
<dbReference type="Pfam" id="PF02481">
    <property type="entry name" value="DNA_processg_A"/>
    <property type="match status" value="1"/>
</dbReference>
<dbReference type="NCBIfam" id="TIGR00732">
    <property type="entry name" value="dprA"/>
    <property type="match status" value="1"/>
</dbReference>
<dbReference type="InterPro" id="IPR057666">
    <property type="entry name" value="DrpA_SLOG"/>
</dbReference>
<dbReference type="Gene3D" id="1.10.10.10">
    <property type="entry name" value="Winged helix-like DNA-binding domain superfamily/Winged helix DNA-binding domain"/>
    <property type="match status" value="1"/>
</dbReference>
<organism evidence="4 5">
    <name type="scientific">Acidomonas methanolica NBRC 104435</name>
    <dbReference type="NCBI Taxonomy" id="1231351"/>
    <lineage>
        <taxon>Bacteria</taxon>
        <taxon>Pseudomonadati</taxon>
        <taxon>Pseudomonadota</taxon>
        <taxon>Alphaproteobacteria</taxon>
        <taxon>Acetobacterales</taxon>
        <taxon>Acetobacteraceae</taxon>
        <taxon>Acidomonas</taxon>
    </lineage>
</organism>
<keyword evidence="5" id="KW-1185">Reference proteome</keyword>
<dbReference type="SUPFAM" id="SSF102405">
    <property type="entry name" value="MCP/YpsA-like"/>
    <property type="match status" value="1"/>
</dbReference>